<dbReference type="InterPro" id="IPR021253">
    <property type="entry name" value="ZrgA-like"/>
</dbReference>
<accession>B1Y4B2</accession>
<feature type="signal peptide" evidence="1">
    <location>
        <begin position="1"/>
        <end position="33"/>
    </location>
</feature>
<gene>
    <name evidence="2" type="ordered locus">Lcho_3559</name>
</gene>
<keyword evidence="1" id="KW-0732">Signal</keyword>
<evidence type="ECO:0000313" key="2">
    <source>
        <dbReference type="EMBL" id="ACB35813.1"/>
    </source>
</evidence>
<proteinExistence type="predicted"/>
<name>B1Y4B2_LEPCP</name>
<evidence type="ECO:0000256" key="1">
    <source>
        <dbReference type="SAM" id="SignalP"/>
    </source>
</evidence>
<feature type="chain" id="PRO_5002770506" evidence="1">
    <location>
        <begin position="34"/>
        <end position="188"/>
    </location>
</feature>
<sequence precursor="true">MTHASVSPHRTSDRLRNCVLATVLGLAAWQAHAATGGHQHGALTLDIAIDGPTLAIEMEAPLDSLLGFEHAPRTAAQKQAAQALLARLRQPDGLFVPDAAAACTLKSASADSAALAPDTKAGGHADHADLDARYEWTCGNAAALRSVDLGGLLDGYQRIQTVDAQIASPTGQFKQRLKRPQKVLRWGK</sequence>
<evidence type="ECO:0000313" key="3">
    <source>
        <dbReference type="Proteomes" id="UP000001693"/>
    </source>
</evidence>
<dbReference type="Pfam" id="PF10986">
    <property type="entry name" value="ZrgA"/>
    <property type="match status" value="1"/>
</dbReference>
<dbReference type="eggNOG" id="COG4531">
    <property type="taxonomic scope" value="Bacteria"/>
</dbReference>
<dbReference type="HOGENOM" id="CLU_095659_2_0_4"/>
<organism evidence="2 3">
    <name type="scientific">Leptothrix cholodnii (strain ATCC 51168 / LMG 8142 / SP-6)</name>
    <name type="common">Leptothrix discophora (strain SP-6)</name>
    <dbReference type="NCBI Taxonomy" id="395495"/>
    <lineage>
        <taxon>Bacteria</taxon>
        <taxon>Pseudomonadati</taxon>
        <taxon>Pseudomonadota</taxon>
        <taxon>Betaproteobacteria</taxon>
        <taxon>Burkholderiales</taxon>
        <taxon>Sphaerotilaceae</taxon>
        <taxon>Leptothrix</taxon>
    </lineage>
</organism>
<protein>
    <submittedName>
        <fullName evidence="2">ABC-type metal ion transport system, periplasmic component/surface adhesin</fullName>
    </submittedName>
</protein>
<reference evidence="2 3" key="1">
    <citation type="submission" date="2008-03" db="EMBL/GenBank/DDBJ databases">
        <title>Complete sequence of Leptothrix cholodnii SP-6.</title>
        <authorList>
            <consortium name="US DOE Joint Genome Institute"/>
            <person name="Copeland A."/>
            <person name="Lucas S."/>
            <person name="Lapidus A."/>
            <person name="Glavina del Rio T."/>
            <person name="Dalin E."/>
            <person name="Tice H."/>
            <person name="Bruce D."/>
            <person name="Goodwin L."/>
            <person name="Pitluck S."/>
            <person name="Chertkov O."/>
            <person name="Brettin T."/>
            <person name="Detter J.C."/>
            <person name="Han C."/>
            <person name="Kuske C.R."/>
            <person name="Schmutz J."/>
            <person name="Larimer F."/>
            <person name="Land M."/>
            <person name="Hauser L."/>
            <person name="Kyrpides N."/>
            <person name="Lykidis A."/>
            <person name="Emerson D."/>
            <person name="Richardson P."/>
        </authorList>
    </citation>
    <scope>NUCLEOTIDE SEQUENCE [LARGE SCALE GENOMIC DNA]</scope>
    <source>
        <strain evidence="3">ATCC 51168 / LMG 8142 / SP-6</strain>
    </source>
</reference>
<dbReference type="Proteomes" id="UP000001693">
    <property type="component" value="Chromosome"/>
</dbReference>
<dbReference type="OrthoDB" id="7346546at2"/>
<dbReference type="STRING" id="395495.Lcho_3559"/>
<dbReference type="AlphaFoldDB" id="B1Y4B2"/>
<dbReference type="EMBL" id="CP001013">
    <property type="protein sequence ID" value="ACB35813.1"/>
    <property type="molecule type" value="Genomic_DNA"/>
</dbReference>
<dbReference type="RefSeq" id="WP_012348560.1">
    <property type="nucleotide sequence ID" value="NC_010524.1"/>
</dbReference>
<keyword evidence="3" id="KW-1185">Reference proteome</keyword>
<dbReference type="KEGG" id="lch:Lcho_3559"/>